<evidence type="ECO:0000313" key="8">
    <source>
        <dbReference type="Proteomes" id="UP000515276"/>
    </source>
</evidence>
<dbReference type="AlphaFoldDB" id="A0A7G5DIF3"/>
<keyword evidence="2 7" id="KW-0489">Methyltransferase</keyword>
<evidence type="ECO:0000256" key="5">
    <source>
        <dbReference type="ARBA" id="ARBA00047942"/>
    </source>
</evidence>
<dbReference type="SUPFAM" id="SSF53335">
    <property type="entry name" value="S-adenosyl-L-methionine-dependent methyltransferases"/>
    <property type="match status" value="1"/>
</dbReference>
<protein>
    <recommendedName>
        <fullName evidence="1">site-specific DNA-methyltransferase (adenine-specific)</fullName>
        <ecNumber evidence="1">2.1.1.72</ecNumber>
    </recommendedName>
</protein>
<organism evidence="7 8">
    <name type="scientific">Pseudomonas berkeleyensis</name>
    <dbReference type="NCBI Taxonomy" id="2726956"/>
    <lineage>
        <taxon>Bacteria</taxon>
        <taxon>Pseudomonadati</taxon>
        <taxon>Pseudomonadota</taxon>
        <taxon>Gammaproteobacteria</taxon>
        <taxon>Pseudomonadales</taxon>
        <taxon>Pseudomonadaceae</taxon>
        <taxon>Pseudomonas</taxon>
    </lineage>
</organism>
<dbReference type="InterPro" id="IPR050953">
    <property type="entry name" value="N4_N6_ade-DNA_methylase"/>
</dbReference>
<evidence type="ECO:0000256" key="2">
    <source>
        <dbReference type="ARBA" id="ARBA00022603"/>
    </source>
</evidence>
<dbReference type="EC" id="2.1.1.72" evidence="1"/>
<name>A0A7G5DIF3_9PSED</name>
<gene>
    <name evidence="7" type="ORF">HS968_15940</name>
</gene>
<dbReference type="RefSeq" id="WP_182367099.1">
    <property type="nucleotide sequence ID" value="NZ_CP059139.1"/>
</dbReference>
<keyword evidence="4" id="KW-0949">S-adenosyl-L-methionine</keyword>
<sequence length="1110" mass="124530">MREFLDKKLRKQLETTVIKARDIAEQAAQEALTRLSVGDASAANYLDDEQRALRNRLRAHGRQLGDLRDARTGQQETQRLCVEIAYEHWHRMLFARFLEQNHLLMYDPHTALTLEECQELAADEGCANGWELAGKLASRMLPQVFRADSPALAVPLAFNHVRALEKLIADLDKATFEAADSLGWVYQYWQAKKKDEVNASGVKIGADELSPVTQLFTEPYMVQFLLDNSLGAWWVTHYPQHRDLLPLTYLRTVPASAEGDSSTNEQVPAAGTFDGWPQSLAQFKMLDPCCGSGHFLVATLLMLVPMRMAAEGLSADQSVDAVISQNLHGLELDQRCVELAAFAVALEAWRYPGAGGYRSLPTLNIACVGQRIQTPREQWLALAGHNAEIKAGMARLYDTFRDAPILGSLIDPARSLKGDLITADWGQVQPLFGKALSLAESLESELYEAAIVAQGLAVAAEILSQQFDLIVTNVPYLGIRKQCGKLRDFCEAQYHAGRHDLAAAFILRALELCKSEGLVQAVSPSSWLQSGSYEKLRHYLLEKIKIDWVVKLGAGAFSGISGEVVNVVLTQFQNKMPSKFSNIFTIDLEGAQGAESKAVSLIDASILKISQSEQFLNPDSRILVGVEQGGKELLSKFADSLAGIQNGDSPRFQRMFWELIGPSEFWVLQQVCVNASTEFGGCNLLINYDLKAGHLRETKEIRRSRLHDSDQRGKSAWGKRGVLISRMGSLPVTLYAGVPFDQNAAIMLPKEDKYTLPIWVYSLSDDYAEAVRSIDNKLNVTSATLAKVPFDLTYWQKIAAELYPEGLPKPYSCDSTQWLFHGHPQPATEPLQVAVARLLDYHWPAESDFEMELSDEARDWIARCTPLNALSDDDGIVCLSPLRGEKAAAERLESLLHAAFGTDWTPQLRNQLLEQVGAQSLESWLRDKFFEQHCKLFHHRPFIWQIWDGLKDGFSALVNYHKLDRNNLERLIYTYLDTWISNQQRAASEKVDGADARLAAAQDLKTRLVRILEGEAPYDIFVRWKPLEQQPIGWNPDLNDGVRLNIRPFMTAEVLRHNKKPKLNIEWKKDRGNDVPSAPWYTLGLEYGEKEGARINDHHLTLAEKKLAKR</sequence>
<dbReference type="InterPro" id="IPR029063">
    <property type="entry name" value="SAM-dependent_MTases_sf"/>
</dbReference>
<dbReference type="Pfam" id="PF07669">
    <property type="entry name" value="Eco57I"/>
    <property type="match status" value="1"/>
</dbReference>
<dbReference type="GO" id="GO:0009007">
    <property type="term" value="F:site-specific DNA-methyltransferase (adenine-specific) activity"/>
    <property type="evidence" value="ECO:0007669"/>
    <property type="project" value="UniProtKB-EC"/>
</dbReference>
<dbReference type="InterPro" id="IPR011639">
    <property type="entry name" value="MethylTrfase_TaqI-like_dom"/>
</dbReference>
<keyword evidence="8" id="KW-1185">Reference proteome</keyword>
<evidence type="ECO:0000256" key="3">
    <source>
        <dbReference type="ARBA" id="ARBA00022679"/>
    </source>
</evidence>
<dbReference type="EMBL" id="CP059139">
    <property type="protein sequence ID" value="QMV61528.1"/>
    <property type="molecule type" value="Genomic_DNA"/>
</dbReference>
<reference evidence="7 8" key="1">
    <citation type="journal article" date="2020" name="G3 (Bethesda)">
        <title>CeMbio - The Caenorhabditis elegans Microbiome Resource.</title>
        <authorList>
            <person name="Dirksen P."/>
            <person name="Assie A."/>
            <person name="Zimmermann J."/>
            <person name="Zhang F."/>
            <person name="Tietje A.M."/>
            <person name="Marsh S.A."/>
            <person name="Felix M.A."/>
            <person name="Shapira M."/>
            <person name="Kaleta C."/>
            <person name="Schulenburg H."/>
            <person name="Samuel B."/>
        </authorList>
    </citation>
    <scope>NUCLEOTIDE SEQUENCE [LARGE SCALE GENOMIC DNA]</scope>
    <source>
        <strain evidence="7 8">MSPm1</strain>
    </source>
</reference>
<dbReference type="REBASE" id="438777">
    <property type="entry name" value="PspPm1ORF15940P"/>
</dbReference>
<feature type="domain" description="Type II methyltransferase M.TaqI-like" evidence="6">
    <location>
        <begin position="325"/>
        <end position="553"/>
    </location>
</feature>
<evidence type="ECO:0000256" key="4">
    <source>
        <dbReference type="ARBA" id="ARBA00022691"/>
    </source>
</evidence>
<evidence type="ECO:0000256" key="1">
    <source>
        <dbReference type="ARBA" id="ARBA00011900"/>
    </source>
</evidence>
<dbReference type="GO" id="GO:0032259">
    <property type="term" value="P:methylation"/>
    <property type="evidence" value="ECO:0007669"/>
    <property type="project" value="UniProtKB-KW"/>
</dbReference>
<dbReference type="GO" id="GO:0006304">
    <property type="term" value="P:DNA modification"/>
    <property type="evidence" value="ECO:0007669"/>
    <property type="project" value="InterPro"/>
</dbReference>
<dbReference type="PRINTS" id="PR00507">
    <property type="entry name" value="N12N6MTFRASE"/>
</dbReference>
<dbReference type="PANTHER" id="PTHR33841:SF1">
    <property type="entry name" value="DNA METHYLTRANSFERASE A"/>
    <property type="match status" value="1"/>
</dbReference>
<dbReference type="PANTHER" id="PTHR33841">
    <property type="entry name" value="DNA METHYLTRANSFERASE YEEA-RELATED"/>
    <property type="match status" value="1"/>
</dbReference>
<evidence type="ECO:0000259" key="6">
    <source>
        <dbReference type="Pfam" id="PF07669"/>
    </source>
</evidence>
<dbReference type="Gene3D" id="3.40.50.150">
    <property type="entry name" value="Vaccinia Virus protein VP39"/>
    <property type="match status" value="1"/>
</dbReference>
<dbReference type="Proteomes" id="UP000515276">
    <property type="component" value="Chromosome"/>
</dbReference>
<keyword evidence="3" id="KW-0808">Transferase</keyword>
<evidence type="ECO:0000313" key="7">
    <source>
        <dbReference type="EMBL" id="QMV61528.1"/>
    </source>
</evidence>
<proteinExistence type="predicted"/>
<accession>A0A7G5DIF3</accession>
<comment type="catalytic activity">
    <reaction evidence="5">
        <text>a 2'-deoxyadenosine in DNA + S-adenosyl-L-methionine = an N(6)-methyl-2'-deoxyadenosine in DNA + S-adenosyl-L-homocysteine + H(+)</text>
        <dbReference type="Rhea" id="RHEA:15197"/>
        <dbReference type="Rhea" id="RHEA-COMP:12418"/>
        <dbReference type="Rhea" id="RHEA-COMP:12419"/>
        <dbReference type="ChEBI" id="CHEBI:15378"/>
        <dbReference type="ChEBI" id="CHEBI:57856"/>
        <dbReference type="ChEBI" id="CHEBI:59789"/>
        <dbReference type="ChEBI" id="CHEBI:90615"/>
        <dbReference type="ChEBI" id="CHEBI:90616"/>
        <dbReference type="EC" id="2.1.1.72"/>
    </reaction>
</comment>